<accession>A0ABN2S3K5</accession>
<keyword evidence="1" id="KW-1133">Transmembrane helix</keyword>
<keyword evidence="1" id="KW-0472">Membrane</keyword>
<feature type="transmembrane region" description="Helical" evidence="1">
    <location>
        <begin position="6"/>
        <end position="25"/>
    </location>
</feature>
<evidence type="ECO:0000313" key="3">
    <source>
        <dbReference type="Proteomes" id="UP001500326"/>
    </source>
</evidence>
<evidence type="ECO:0008006" key="4">
    <source>
        <dbReference type="Google" id="ProtNLM"/>
    </source>
</evidence>
<reference evidence="2 3" key="1">
    <citation type="journal article" date="2019" name="Int. J. Syst. Evol. Microbiol.">
        <title>The Global Catalogue of Microorganisms (GCM) 10K type strain sequencing project: providing services to taxonomists for standard genome sequencing and annotation.</title>
        <authorList>
            <consortium name="The Broad Institute Genomics Platform"/>
            <consortium name="The Broad Institute Genome Sequencing Center for Infectious Disease"/>
            <person name="Wu L."/>
            <person name="Ma J."/>
        </authorList>
    </citation>
    <scope>NUCLEOTIDE SEQUENCE [LARGE SCALE GENOMIC DNA]</scope>
    <source>
        <strain evidence="2 3">JCM 14902</strain>
    </source>
</reference>
<dbReference type="SUPFAM" id="SSF103481">
    <property type="entry name" value="Multidrug resistance efflux transporter EmrE"/>
    <property type="match status" value="1"/>
</dbReference>
<name>A0ABN2S3K5_9MICO</name>
<organism evidence="2 3">
    <name type="scientific">Microbacterium pumilum</name>
    <dbReference type="NCBI Taxonomy" id="344165"/>
    <lineage>
        <taxon>Bacteria</taxon>
        <taxon>Bacillati</taxon>
        <taxon>Actinomycetota</taxon>
        <taxon>Actinomycetes</taxon>
        <taxon>Micrococcales</taxon>
        <taxon>Microbacteriaceae</taxon>
        <taxon>Microbacterium</taxon>
    </lineage>
</organism>
<protein>
    <recommendedName>
        <fullName evidence="4">EamA domain-containing protein</fullName>
    </recommendedName>
</protein>
<gene>
    <name evidence="2" type="ORF">GCM10009777_11350</name>
</gene>
<comment type="caution">
    <text evidence="2">The sequence shown here is derived from an EMBL/GenBank/DDBJ whole genome shotgun (WGS) entry which is preliminary data.</text>
</comment>
<feature type="transmembrane region" description="Helical" evidence="1">
    <location>
        <begin position="58"/>
        <end position="77"/>
    </location>
</feature>
<dbReference type="InterPro" id="IPR037185">
    <property type="entry name" value="EmrE-like"/>
</dbReference>
<feature type="transmembrane region" description="Helical" evidence="1">
    <location>
        <begin position="32"/>
        <end position="52"/>
    </location>
</feature>
<proteinExistence type="predicted"/>
<sequence>MPASGASLLLNAEGIAAALLAWFVFKEIVDRRVARGMAAIVAGAVVLSWPGQADFARIWPTLAILGACLAWGMGDNLTRKVARSYRRELWIIDIVPRPGSRAGIPARE</sequence>
<dbReference type="EMBL" id="BAAAOH010000001">
    <property type="protein sequence ID" value="GAA1979651.1"/>
    <property type="molecule type" value="Genomic_DNA"/>
</dbReference>
<dbReference type="Proteomes" id="UP001500326">
    <property type="component" value="Unassembled WGS sequence"/>
</dbReference>
<keyword evidence="3" id="KW-1185">Reference proteome</keyword>
<evidence type="ECO:0000256" key="1">
    <source>
        <dbReference type="SAM" id="Phobius"/>
    </source>
</evidence>
<evidence type="ECO:0000313" key="2">
    <source>
        <dbReference type="EMBL" id="GAA1979651.1"/>
    </source>
</evidence>
<keyword evidence="1" id="KW-0812">Transmembrane</keyword>